<dbReference type="STRING" id="914150.TQ33_0038"/>
<dbReference type="InterPro" id="IPR016155">
    <property type="entry name" value="Mopterin_synth/thiamin_S_b"/>
</dbReference>
<keyword evidence="2" id="KW-1185">Reference proteome</keyword>
<proteinExistence type="predicted"/>
<dbReference type="PATRIC" id="fig|914150.5.peg.38"/>
<accession>A0A0F6TNQ7</accession>
<sequence length="65" mass="7421">MQIKVNDEVLDIEQGMTLAQFIEWFKQDGNFAVAVNMEFVPRSLYSETALKENDKVEIVQPMQGG</sequence>
<organism evidence="1 2">
    <name type="scientific">Kangiella geojedonensis</name>
    <dbReference type="NCBI Taxonomy" id="914150"/>
    <lineage>
        <taxon>Bacteria</taxon>
        <taxon>Pseudomonadati</taxon>
        <taxon>Pseudomonadota</taxon>
        <taxon>Gammaproteobacteria</taxon>
        <taxon>Kangiellales</taxon>
        <taxon>Kangiellaceae</taxon>
        <taxon>Kangiella</taxon>
    </lineage>
</organism>
<dbReference type="PANTHER" id="PTHR34472:SF1">
    <property type="entry name" value="SULFUR CARRIER PROTEIN THIS"/>
    <property type="match status" value="1"/>
</dbReference>
<dbReference type="InterPro" id="IPR003749">
    <property type="entry name" value="ThiS/MoaD-like"/>
</dbReference>
<dbReference type="CDD" id="cd00565">
    <property type="entry name" value="Ubl_ThiS"/>
    <property type="match status" value="1"/>
</dbReference>
<dbReference type="NCBIfam" id="TIGR01683">
    <property type="entry name" value="thiS"/>
    <property type="match status" value="1"/>
</dbReference>
<name>A0A0F6TNQ7_9GAMM</name>
<gene>
    <name evidence="1" type="ORF">TQ33_0038</name>
</gene>
<dbReference type="SUPFAM" id="SSF54285">
    <property type="entry name" value="MoaD/ThiS"/>
    <property type="match status" value="1"/>
</dbReference>
<dbReference type="InterPro" id="IPR010035">
    <property type="entry name" value="Thi_S"/>
</dbReference>
<dbReference type="AlphaFoldDB" id="A0A0F6TNQ7"/>
<dbReference type="Gene3D" id="3.10.20.30">
    <property type="match status" value="1"/>
</dbReference>
<dbReference type="HOGENOM" id="CLU_174611_2_0_6"/>
<dbReference type="KEGG" id="kge:TQ33_0038"/>
<dbReference type="InterPro" id="IPR012675">
    <property type="entry name" value="Beta-grasp_dom_sf"/>
</dbReference>
<dbReference type="OrthoDB" id="9800283at2"/>
<evidence type="ECO:0000313" key="2">
    <source>
        <dbReference type="Proteomes" id="UP000034071"/>
    </source>
</evidence>
<dbReference type="EMBL" id="CP010975">
    <property type="protein sequence ID" value="AKE51030.1"/>
    <property type="molecule type" value="Genomic_DNA"/>
</dbReference>
<dbReference type="Pfam" id="PF02597">
    <property type="entry name" value="ThiS"/>
    <property type="match status" value="1"/>
</dbReference>
<evidence type="ECO:0000313" key="1">
    <source>
        <dbReference type="EMBL" id="AKE51030.1"/>
    </source>
</evidence>
<protein>
    <submittedName>
        <fullName evidence="1">Thiamine biosynthesis protein ThiS</fullName>
    </submittedName>
</protein>
<dbReference type="PANTHER" id="PTHR34472">
    <property type="entry name" value="SULFUR CARRIER PROTEIN THIS"/>
    <property type="match status" value="1"/>
</dbReference>
<reference evidence="1 2" key="1">
    <citation type="submission" date="2015-02" db="EMBL/GenBank/DDBJ databases">
        <title>Complete genome sequence of Kangiella geojedonensis strain YCS-5T.</title>
        <authorList>
            <person name="Kim K.M."/>
        </authorList>
    </citation>
    <scope>NUCLEOTIDE SEQUENCE [LARGE SCALE GENOMIC DNA]</scope>
    <source>
        <strain evidence="1 2">YCS-5</strain>
    </source>
</reference>
<dbReference type="RefSeq" id="WP_046560274.1">
    <property type="nucleotide sequence ID" value="NZ_CP010975.1"/>
</dbReference>
<dbReference type="Proteomes" id="UP000034071">
    <property type="component" value="Chromosome"/>
</dbReference>